<sequence>MLPFWLDLGALPVVELIPFMVSGAAMFLLPTLGLGGRP</sequence>
<reference evidence="3" key="1">
    <citation type="submission" date="2016-10" db="EMBL/GenBank/DDBJ databases">
        <authorList>
            <person name="Varghese N."/>
            <person name="Submissions S."/>
        </authorList>
    </citation>
    <scope>NUCLEOTIDE SEQUENCE [LARGE SCALE GENOMIC DNA]</scope>
    <source>
        <strain evidence="3">DSM 26348</strain>
    </source>
</reference>
<keyword evidence="1" id="KW-1133">Transmembrane helix</keyword>
<protein>
    <submittedName>
        <fullName evidence="2">Uncharacterized protein</fullName>
    </submittedName>
</protein>
<evidence type="ECO:0000313" key="2">
    <source>
        <dbReference type="EMBL" id="SFJ17694.1"/>
    </source>
</evidence>
<gene>
    <name evidence="2" type="ORF">SAMN05421753_11667</name>
</gene>
<feature type="transmembrane region" description="Helical" evidence="1">
    <location>
        <begin position="16"/>
        <end position="35"/>
    </location>
</feature>
<dbReference type="EMBL" id="FOQD01000016">
    <property type="protein sequence ID" value="SFJ17694.1"/>
    <property type="molecule type" value="Genomic_DNA"/>
</dbReference>
<accession>A0A1I3P7Z6</accession>
<name>A0A1I3P7Z6_9PLAN</name>
<organism evidence="2 3">
    <name type="scientific">Planctomicrobium piriforme</name>
    <dbReference type="NCBI Taxonomy" id="1576369"/>
    <lineage>
        <taxon>Bacteria</taxon>
        <taxon>Pseudomonadati</taxon>
        <taxon>Planctomycetota</taxon>
        <taxon>Planctomycetia</taxon>
        <taxon>Planctomycetales</taxon>
        <taxon>Planctomycetaceae</taxon>
        <taxon>Planctomicrobium</taxon>
    </lineage>
</organism>
<dbReference type="Proteomes" id="UP000199518">
    <property type="component" value="Unassembled WGS sequence"/>
</dbReference>
<dbReference type="AlphaFoldDB" id="A0A1I3P7Z6"/>
<evidence type="ECO:0000313" key="3">
    <source>
        <dbReference type="Proteomes" id="UP000199518"/>
    </source>
</evidence>
<keyword evidence="3" id="KW-1185">Reference proteome</keyword>
<proteinExistence type="predicted"/>
<keyword evidence="1" id="KW-0472">Membrane</keyword>
<dbReference type="STRING" id="1576369.SAMN05421753_11667"/>
<keyword evidence="1" id="KW-0812">Transmembrane</keyword>
<evidence type="ECO:0000256" key="1">
    <source>
        <dbReference type="SAM" id="Phobius"/>
    </source>
</evidence>